<evidence type="ECO:0000313" key="2">
    <source>
        <dbReference type="Proteomes" id="UP000016638"/>
    </source>
</evidence>
<keyword evidence="2" id="KW-1185">Reference proteome</keyword>
<organism evidence="1 2">
    <name type="scientific">Olsenella profusa F0195</name>
    <dbReference type="NCBI Taxonomy" id="1125712"/>
    <lineage>
        <taxon>Bacteria</taxon>
        <taxon>Bacillati</taxon>
        <taxon>Actinomycetota</taxon>
        <taxon>Coriobacteriia</taxon>
        <taxon>Coriobacteriales</taxon>
        <taxon>Atopobiaceae</taxon>
        <taxon>Olsenella</taxon>
    </lineage>
</organism>
<evidence type="ECO:0000313" key="1">
    <source>
        <dbReference type="EMBL" id="ERL06712.1"/>
    </source>
</evidence>
<dbReference type="InterPro" id="IPR037914">
    <property type="entry name" value="SpoVT-AbrB_sf"/>
</dbReference>
<sequence length="74" mass="8357">MLPAKLRKELSIQSGDKLAVYTSGDVIMLKRIQMPTAEEFHVRLDEAQAWAKSVGYQESDVDDVIKSVRAKRHA</sequence>
<dbReference type="SUPFAM" id="SSF89447">
    <property type="entry name" value="AbrB/MazE/MraZ-like"/>
    <property type="match status" value="1"/>
</dbReference>
<dbReference type="EMBL" id="AWEZ01000062">
    <property type="protein sequence ID" value="ERL06712.1"/>
    <property type="molecule type" value="Genomic_DNA"/>
</dbReference>
<gene>
    <name evidence="1" type="ORF">HMPREF1316_0615</name>
</gene>
<dbReference type="eggNOG" id="ENOG502ZCQK">
    <property type="taxonomic scope" value="Bacteria"/>
</dbReference>
<name>U2UUB7_9ACTN</name>
<dbReference type="AlphaFoldDB" id="U2UUB7"/>
<dbReference type="Gene3D" id="2.10.260.10">
    <property type="match status" value="1"/>
</dbReference>
<accession>U2UUB7</accession>
<dbReference type="Proteomes" id="UP000016638">
    <property type="component" value="Unassembled WGS sequence"/>
</dbReference>
<proteinExistence type="predicted"/>
<comment type="caution">
    <text evidence="1">The sequence shown here is derived from an EMBL/GenBank/DDBJ whole genome shotgun (WGS) entry which is preliminary data.</text>
</comment>
<protein>
    <submittedName>
        <fullName evidence="1">Antidote-toxin recognition MazE</fullName>
    </submittedName>
</protein>
<reference evidence="1 2" key="1">
    <citation type="submission" date="2013-08" db="EMBL/GenBank/DDBJ databases">
        <authorList>
            <person name="Durkin A.S."/>
            <person name="Haft D.R."/>
            <person name="McCorrison J."/>
            <person name="Torralba M."/>
            <person name="Gillis M."/>
            <person name="Haft D.H."/>
            <person name="Methe B."/>
            <person name="Sutton G."/>
            <person name="Nelson K.E."/>
        </authorList>
    </citation>
    <scope>NUCLEOTIDE SEQUENCE [LARGE SCALE GENOMIC DNA]</scope>
    <source>
        <strain evidence="1 2">F0195</strain>
    </source>
</reference>
<dbReference type="PATRIC" id="fig|1125712.3.peg.2035"/>